<feature type="transmembrane region" description="Helical" evidence="7">
    <location>
        <begin position="104"/>
        <end position="130"/>
    </location>
</feature>
<keyword evidence="4 7" id="KW-0472">Membrane</keyword>
<evidence type="ECO:0000256" key="2">
    <source>
        <dbReference type="ARBA" id="ARBA00022692"/>
    </source>
</evidence>
<gene>
    <name evidence="9" type="ORF">HYALB_00010355</name>
</gene>
<feature type="transmembrane region" description="Helical" evidence="7">
    <location>
        <begin position="142"/>
        <end position="163"/>
    </location>
</feature>
<dbReference type="PANTHER" id="PTHR33048">
    <property type="entry name" value="PTH11-LIKE INTEGRAL MEMBRANE PROTEIN (AFU_ORTHOLOGUE AFUA_5G11245)"/>
    <property type="match status" value="1"/>
</dbReference>
<comment type="similarity">
    <text evidence="5">Belongs to the SAT4 family.</text>
</comment>
<dbReference type="GO" id="GO:0016020">
    <property type="term" value="C:membrane"/>
    <property type="evidence" value="ECO:0007669"/>
    <property type="project" value="UniProtKB-SubCell"/>
</dbReference>
<evidence type="ECO:0000259" key="8">
    <source>
        <dbReference type="Pfam" id="PF20684"/>
    </source>
</evidence>
<evidence type="ECO:0000256" key="7">
    <source>
        <dbReference type="SAM" id="Phobius"/>
    </source>
</evidence>
<sequence length="418" mass="47018">MAGHNRGPELAAVGCTLLLFSFLAVCLRFYTVLYILKRRLFAEDWLSVYTLVRKKGFRKFCGYETHFGLQVVYTAYTIFGLLAIKHGLGSHVDEVPIPSQEKALMFLWLGQVFYVAVAVLIKFVTGVLLLRICLHERWQRIAIWNMLALLAVFNFAYIFIIIFQCHPVRFYWSRDRISSSKAEEPGWGDCHSRRLMTIPTYISFLLNVFADWTLALLPISFVWNAKMDCKDKLSVVGLLAIGVLASIATVARFPYAKHLNSSDDFLYNFTYIALWSTVEIGLGIIASSCATLRPLFRKTKLFPSMISSKSEGSGETSPGFRNSGMLVPQKTTYDPWVQFEFGIATDDRTLALSKDEENGIQEERKEIVKDGGGDVHPMNHKKNYKSSIGVSLDPPGGMVAMGQSIIREINSSSVPKSV</sequence>
<name>A0A9N9LKN5_9HELO</name>
<evidence type="ECO:0000256" key="5">
    <source>
        <dbReference type="ARBA" id="ARBA00038359"/>
    </source>
</evidence>
<reference evidence="9" key="1">
    <citation type="submission" date="2021-07" db="EMBL/GenBank/DDBJ databases">
        <authorList>
            <person name="Durling M."/>
        </authorList>
    </citation>
    <scope>NUCLEOTIDE SEQUENCE</scope>
</reference>
<feature type="domain" description="Rhodopsin" evidence="8">
    <location>
        <begin position="28"/>
        <end position="298"/>
    </location>
</feature>
<evidence type="ECO:0000256" key="1">
    <source>
        <dbReference type="ARBA" id="ARBA00004141"/>
    </source>
</evidence>
<keyword evidence="2 7" id="KW-0812">Transmembrane</keyword>
<dbReference type="Pfam" id="PF20684">
    <property type="entry name" value="Fung_rhodopsin"/>
    <property type="match status" value="1"/>
</dbReference>
<feature type="transmembrane region" description="Helical" evidence="7">
    <location>
        <begin position="17"/>
        <end position="36"/>
    </location>
</feature>
<feature type="transmembrane region" description="Helical" evidence="7">
    <location>
        <begin position="63"/>
        <end position="84"/>
    </location>
</feature>
<dbReference type="EMBL" id="CAJVRM010000098">
    <property type="protein sequence ID" value="CAG8974287.1"/>
    <property type="molecule type" value="Genomic_DNA"/>
</dbReference>
<evidence type="ECO:0000256" key="4">
    <source>
        <dbReference type="ARBA" id="ARBA00023136"/>
    </source>
</evidence>
<feature type="transmembrane region" description="Helical" evidence="7">
    <location>
        <begin position="201"/>
        <end position="223"/>
    </location>
</feature>
<dbReference type="OrthoDB" id="5022096at2759"/>
<evidence type="ECO:0000256" key="3">
    <source>
        <dbReference type="ARBA" id="ARBA00022989"/>
    </source>
</evidence>
<comment type="caution">
    <text evidence="9">The sequence shown here is derived from an EMBL/GenBank/DDBJ whole genome shotgun (WGS) entry which is preliminary data.</text>
</comment>
<dbReference type="InterPro" id="IPR049326">
    <property type="entry name" value="Rhodopsin_dom_fungi"/>
</dbReference>
<feature type="transmembrane region" description="Helical" evidence="7">
    <location>
        <begin position="273"/>
        <end position="296"/>
    </location>
</feature>
<dbReference type="PANTHER" id="PTHR33048:SF96">
    <property type="entry name" value="INTEGRAL MEMBRANE PROTEIN"/>
    <property type="match status" value="1"/>
</dbReference>
<feature type="region of interest" description="Disordered" evidence="6">
    <location>
        <begin position="370"/>
        <end position="389"/>
    </location>
</feature>
<dbReference type="AlphaFoldDB" id="A0A9N9LKN5"/>
<evidence type="ECO:0000313" key="10">
    <source>
        <dbReference type="Proteomes" id="UP000701801"/>
    </source>
</evidence>
<keyword evidence="10" id="KW-1185">Reference proteome</keyword>
<proteinExistence type="inferred from homology"/>
<evidence type="ECO:0000256" key="6">
    <source>
        <dbReference type="SAM" id="MobiDB-lite"/>
    </source>
</evidence>
<dbReference type="InterPro" id="IPR052337">
    <property type="entry name" value="SAT4-like"/>
</dbReference>
<feature type="transmembrane region" description="Helical" evidence="7">
    <location>
        <begin position="235"/>
        <end position="253"/>
    </location>
</feature>
<protein>
    <recommendedName>
        <fullName evidence="8">Rhodopsin domain-containing protein</fullName>
    </recommendedName>
</protein>
<comment type="subcellular location">
    <subcellularLocation>
        <location evidence="1">Membrane</location>
        <topology evidence="1">Multi-pass membrane protein</topology>
    </subcellularLocation>
</comment>
<accession>A0A9N9LKN5</accession>
<keyword evidence="3 7" id="KW-1133">Transmembrane helix</keyword>
<evidence type="ECO:0000313" key="9">
    <source>
        <dbReference type="EMBL" id="CAG8974287.1"/>
    </source>
</evidence>
<organism evidence="9 10">
    <name type="scientific">Hymenoscyphus albidus</name>
    <dbReference type="NCBI Taxonomy" id="595503"/>
    <lineage>
        <taxon>Eukaryota</taxon>
        <taxon>Fungi</taxon>
        <taxon>Dikarya</taxon>
        <taxon>Ascomycota</taxon>
        <taxon>Pezizomycotina</taxon>
        <taxon>Leotiomycetes</taxon>
        <taxon>Helotiales</taxon>
        <taxon>Helotiaceae</taxon>
        <taxon>Hymenoscyphus</taxon>
    </lineage>
</organism>
<dbReference type="Proteomes" id="UP000701801">
    <property type="component" value="Unassembled WGS sequence"/>
</dbReference>